<protein>
    <submittedName>
        <fullName evidence="1">Uncharacterized protein</fullName>
    </submittedName>
</protein>
<comment type="caution">
    <text evidence="1">The sequence shown here is derived from an EMBL/GenBank/DDBJ whole genome shotgun (WGS) entry which is preliminary data.</text>
</comment>
<evidence type="ECO:0000313" key="1">
    <source>
        <dbReference type="EMBL" id="CAI9540984.1"/>
    </source>
</evidence>
<proteinExistence type="predicted"/>
<gene>
    <name evidence="1" type="ORF">SPARVUS_LOCUS1821869</name>
</gene>
<keyword evidence="2" id="KW-1185">Reference proteome</keyword>
<name>A0ABN9AY63_9NEOB</name>
<sequence length="82" mass="8615">MLRGTLTSTFILRGTLMGTNMLKGTLMGTFYTGAVSGFLLKDACVQAGSGSWRDSELQGAGHTRDVIAVMTTLLSSRSVIVG</sequence>
<dbReference type="EMBL" id="CATNWA010001706">
    <property type="protein sequence ID" value="CAI9540984.1"/>
    <property type="molecule type" value="Genomic_DNA"/>
</dbReference>
<dbReference type="Proteomes" id="UP001162483">
    <property type="component" value="Unassembled WGS sequence"/>
</dbReference>
<accession>A0ABN9AY63</accession>
<reference evidence="1" key="1">
    <citation type="submission" date="2023-05" db="EMBL/GenBank/DDBJ databases">
        <authorList>
            <person name="Stuckert A."/>
        </authorList>
    </citation>
    <scope>NUCLEOTIDE SEQUENCE</scope>
</reference>
<organism evidence="1 2">
    <name type="scientific">Staurois parvus</name>
    <dbReference type="NCBI Taxonomy" id="386267"/>
    <lineage>
        <taxon>Eukaryota</taxon>
        <taxon>Metazoa</taxon>
        <taxon>Chordata</taxon>
        <taxon>Craniata</taxon>
        <taxon>Vertebrata</taxon>
        <taxon>Euteleostomi</taxon>
        <taxon>Amphibia</taxon>
        <taxon>Batrachia</taxon>
        <taxon>Anura</taxon>
        <taxon>Neobatrachia</taxon>
        <taxon>Ranoidea</taxon>
        <taxon>Ranidae</taxon>
        <taxon>Staurois</taxon>
    </lineage>
</organism>
<evidence type="ECO:0000313" key="2">
    <source>
        <dbReference type="Proteomes" id="UP001162483"/>
    </source>
</evidence>